<organism evidence="1 2">
    <name type="scientific">Dichanthelium oligosanthes</name>
    <dbReference type="NCBI Taxonomy" id="888268"/>
    <lineage>
        <taxon>Eukaryota</taxon>
        <taxon>Viridiplantae</taxon>
        <taxon>Streptophyta</taxon>
        <taxon>Embryophyta</taxon>
        <taxon>Tracheophyta</taxon>
        <taxon>Spermatophyta</taxon>
        <taxon>Magnoliopsida</taxon>
        <taxon>Liliopsida</taxon>
        <taxon>Poales</taxon>
        <taxon>Poaceae</taxon>
        <taxon>PACMAD clade</taxon>
        <taxon>Panicoideae</taxon>
        <taxon>Panicodae</taxon>
        <taxon>Paniceae</taxon>
        <taxon>Dichantheliinae</taxon>
        <taxon>Dichanthelium</taxon>
    </lineage>
</organism>
<reference evidence="1 2" key="1">
    <citation type="submission" date="2016-09" db="EMBL/GenBank/DDBJ databases">
        <title>The draft genome of Dichanthelium oligosanthes: A C3 panicoid grass species.</title>
        <authorList>
            <person name="Studer A.J."/>
            <person name="Schnable J.C."/>
            <person name="Brutnell T.P."/>
        </authorList>
    </citation>
    <scope>NUCLEOTIDE SEQUENCE [LARGE SCALE GENOMIC DNA]</scope>
    <source>
        <strain evidence="2">cv. Kellogg 1175</strain>
        <tissue evidence="1">Leaf</tissue>
    </source>
</reference>
<gene>
    <name evidence="1" type="ORF">BAE44_0001421</name>
</gene>
<evidence type="ECO:0000313" key="2">
    <source>
        <dbReference type="Proteomes" id="UP000095767"/>
    </source>
</evidence>
<proteinExistence type="predicted"/>
<sequence length="101" mass="11668">LLDPVVVDILRGFDMFIHHLTPNASLRLNNYMWVCKTMKVAPSLYGFAKAHHVHHQPKVLHLKGGDSEGVDKEAQFACLNFAYERDVCLRVMAYRNKWIDD</sequence>
<dbReference type="OrthoDB" id="696315at2759"/>
<comment type="caution">
    <text evidence="1">The sequence shown here is derived from an EMBL/GenBank/DDBJ whole genome shotgun (WGS) entry which is preliminary data.</text>
</comment>
<name>A0A1E5WJN0_9POAL</name>
<feature type="non-terminal residue" evidence="1">
    <location>
        <position position="1"/>
    </location>
</feature>
<keyword evidence="2" id="KW-1185">Reference proteome</keyword>
<accession>A0A1E5WJN0</accession>
<dbReference type="EMBL" id="LWDX02005068">
    <property type="protein sequence ID" value="OEL37558.1"/>
    <property type="molecule type" value="Genomic_DNA"/>
</dbReference>
<protein>
    <submittedName>
        <fullName evidence="1">Uncharacterized protein</fullName>
    </submittedName>
</protein>
<evidence type="ECO:0000313" key="1">
    <source>
        <dbReference type="EMBL" id="OEL37558.1"/>
    </source>
</evidence>
<dbReference type="Proteomes" id="UP000095767">
    <property type="component" value="Unassembled WGS sequence"/>
</dbReference>
<dbReference type="AlphaFoldDB" id="A0A1E5WJN0"/>